<accession>A0A0L9UUE6</accession>
<dbReference type="EMBL" id="CM003376">
    <property type="protein sequence ID" value="KOM46154.1"/>
    <property type="molecule type" value="Genomic_DNA"/>
</dbReference>
<organism evidence="2 3">
    <name type="scientific">Phaseolus angularis</name>
    <name type="common">Azuki bean</name>
    <name type="synonym">Vigna angularis</name>
    <dbReference type="NCBI Taxonomy" id="3914"/>
    <lineage>
        <taxon>Eukaryota</taxon>
        <taxon>Viridiplantae</taxon>
        <taxon>Streptophyta</taxon>
        <taxon>Embryophyta</taxon>
        <taxon>Tracheophyta</taxon>
        <taxon>Spermatophyta</taxon>
        <taxon>Magnoliopsida</taxon>
        <taxon>eudicotyledons</taxon>
        <taxon>Gunneridae</taxon>
        <taxon>Pentapetalae</taxon>
        <taxon>rosids</taxon>
        <taxon>fabids</taxon>
        <taxon>Fabales</taxon>
        <taxon>Fabaceae</taxon>
        <taxon>Papilionoideae</taxon>
        <taxon>50 kb inversion clade</taxon>
        <taxon>NPAAA clade</taxon>
        <taxon>indigoferoid/millettioid clade</taxon>
        <taxon>Phaseoleae</taxon>
        <taxon>Vigna</taxon>
    </lineage>
</organism>
<evidence type="ECO:0000313" key="3">
    <source>
        <dbReference type="Proteomes" id="UP000053144"/>
    </source>
</evidence>
<dbReference type="Proteomes" id="UP000053144">
    <property type="component" value="Chromosome 6"/>
</dbReference>
<gene>
    <name evidence="2" type="ORF">LR48_Vigan06g146000</name>
</gene>
<protein>
    <submittedName>
        <fullName evidence="2">Uncharacterized protein</fullName>
    </submittedName>
</protein>
<sequence>MVKHFNVKNKDSRAAATSSSRNSKSWKKTKAHGLFIFCKSKEQLIEESGVIGHADHGQKHFTASLHTASSSGLLLPAKKLHGIAATILKRQTRTQQRATVWSRDMKEQQQLSVVTSNKHEKMLEQGRSAWMERNMLFSANIKFWHWLFIESSVRKEKVVHQVLSCSRDGLAGKKNNPRTCEGEKHTLE</sequence>
<name>A0A0L9UUE6_PHAAN</name>
<dbReference type="AlphaFoldDB" id="A0A0L9UUE6"/>
<dbReference type="Gramene" id="KOM46154">
    <property type="protein sequence ID" value="KOM46154"/>
    <property type="gene ID" value="LR48_Vigan06g146000"/>
</dbReference>
<feature type="region of interest" description="Disordered" evidence="1">
    <location>
        <begin position="1"/>
        <end position="24"/>
    </location>
</feature>
<feature type="compositionally biased region" description="Low complexity" evidence="1">
    <location>
        <begin position="14"/>
        <end position="23"/>
    </location>
</feature>
<evidence type="ECO:0000256" key="1">
    <source>
        <dbReference type="SAM" id="MobiDB-lite"/>
    </source>
</evidence>
<evidence type="ECO:0000313" key="2">
    <source>
        <dbReference type="EMBL" id="KOM46154.1"/>
    </source>
</evidence>
<proteinExistence type="predicted"/>
<reference evidence="3" key="1">
    <citation type="journal article" date="2015" name="Proc. Natl. Acad. Sci. U.S.A.">
        <title>Genome sequencing of adzuki bean (Vigna angularis) provides insight into high starch and low fat accumulation and domestication.</title>
        <authorList>
            <person name="Yang K."/>
            <person name="Tian Z."/>
            <person name="Chen C."/>
            <person name="Luo L."/>
            <person name="Zhao B."/>
            <person name="Wang Z."/>
            <person name="Yu L."/>
            <person name="Li Y."/>
            <person name="Sun Y."/>
            <person name="Li W."/>
            <person name="Chen Y."/>
            <person name="Li Y."/>
            <person name="Zhang Y."/>
            <person name="Ai D."/>
            <person name="Zhao J."/>
            <person name="Shang C."/>
            <person name="Ma Y."/>
            <person name="Wu B."/>
            <person name="Wang M."/>
            <person name="Gao L."/>
            <person name="Sun D."/>
            <person name="Zhang P."/>
            <person name="Guo F."/>
            <person name="Wang W."/>
            <person name="Li Y."/>
            <person name="Wang J."/>
            <person name="Varshney R.K."/>
            <person name="Wang J."/>
            <person name="Ling H.Q."/>
            <person name="Wan P."/>
        </authorList>
    </citation>
    <scope>NUCLEOTIDE SEQUENCE</scope>
    <source>
        <strain evidence="3">cv. Jingnong 6</strain>
    </source>
</reference>